<dbReference type="Gene3D" id="1.10.3820.10">
    <property type="entry name" value="Di-heme elbow motif domain"/>
    <property type="match status" value="1"/>
</dbReference>
<evidence type="ECO:0000256" key="1">
    <source>
        <dbReference type="ARBA" id="ARBA00004249"/>
    </source>
</evidence>
<evidence type="ECO:0000256" key="18">
    <source>
        <dbReference type="SAM" id="Phobius"/>
    </source>
</evidence>
<evidence type="ECO:0000256" key="13">
    <source>
        <dbReference type="ARBA" id="ARBA00023136"/>
    </source>
</evidence>
<dbReference type="InterPro" id="IPR005126">
    <property type="entry name" value="NapC/NirT_cyt_c_N"/>
</dbReference>
<feature type="binding site" description="axial binding residue" evidence="16">
    <location>
        <position position="146"/>
    </location>
    <ligand>
        <name>heme</name>
        <dbReference type="ChEBI" id="CHEBI:30413"/>
        <label>3</label>
    </ligand>
    <ligandPart>
        <name>Fe</name>
        <dbReference type="ChEBI" id="CHEBI:18248"/>
    </ligandPart>
</feature>
<feature type="binding site" description="covalent" evidence="15">
    <location>
        <position position="174"/>
    </location>
    <ligand>
        <name>heme</name>
        <dbReference type="ChEBI" id="CHEBI:30413"/>
        <label>4</label>
    </ligand>
</feature>
<dbReference type="GO" id="GO:0009276">
    <property type="term" value="C:Gram-negative-bacterium-type cell wall"/>
    <property type="evidence" value="ECO:0007669"/>
    <property type="project" value="UniProtKB-UniRule"/>
</dbReference>
<dbReference type="Pfam" id="PF03264">
    <property type="entry name" value="Cytochrom_NNT"/>
    <property type="match status" value="1"/>
</dbReference>
<dbReference type="FunFam" id="1.10.3820.10:FF:000001">
    <property type="entry name" value="Cytochrome c-type protein"/>
    <property type="match status" value="1"/>
</dbReference>
<evidence type="ECO:0000256" key="12">
    <source>
        <dbReference type="ARBA" id="ARBA00023004"/>
    </source>
</evidence>
<feature type="binding site" description="axial binding residue" evidence="16">
    <location>
        <position position="178"/>
    </location>
    <ligand>
        <name>heme</name>
        <dbReference type="ChEBI" id="CHEBI:30413"/>
        <label>4</label>
    </ligand>
    <ligandPart>
        <name>Fe</name>
        <dbReference type="ChEBI" id="CHEBI:18248"/>
    </ligandPart>
</feature>
<keyword evidence="9 14" id="KW-0479">Metal-binding</keyword>
<evidence type="ECO:0000256" key="7">
    <source>
        <dbReference type="ARBA" id="ARBA00022617"/>
    </source>
</evidence>
<dbReference type="AlphaFoldDB" id="A0A127K3D2"/>
<dbReference type="PIRSF" id="PIRSF000014">
    <property type="entry name" value="4_hem_cytch_TorC"/>
    <property type="match status" value="1"/>
</dbReference>
<feature type="binding site" description="covalent" evidence="15">
    <location>
        <position position="142"/>
    </location>
    <ligand>
        <name>heme</name>
        <dbReference type="ChEBI" id="CHEBI:30413"/>
        <label>3</label>
    </ligand>
</feature>
<feature type="binding site" description="covalent" evidence="15">
    <location>
        <position position="177"/>
    </location>
    <ligand>
        <name>heme</name>
        <dbReference type="ChEBI" id="CHEBI:30413"/>
        <label>4</label>
    </ligand>
</feature>
<evidence type="ECO:0000256" key="9">
    <source>
        <dbReference type="ARBA" id="ARBA00022723"/>
    </source>
</evidence>
<evidence type="ECO:0000256" key="17">
    <source>
        <dbReference type="SAM" id="MobiDB-lite"/>
    </source>
</evidence>
<proteinExistence type="inferred from homology"/>
<feature type="binding site" description="axial binding residue" evidence="16">
    <location>
        <position position="56"/>
    </location>
    <ligand>
        <name>heme</name>
        <dbReference type="ChEBI" id="CHEBI:30413"/>
        <label>1</label>
    </ligand>
    <ligandPart>
        <name>Fe</name>
        <dbReference type="ChEBI" id="CHEBI:18248"/>
    </ligandPart>
</feature>
<dbReference type="GO" id="GO:0020037">
    <property type="term" value="F:heme binding"/>
    <property type="evidence" value="ECO:0007669"/>
    <property type="project" value="UniProtKB-UniRule"/>
</dbReference>
<gene>
    <name evidence="20" type="ORF">AC731_005700</name>
</gene>
<dbReference type="Proteomes" id="UP000036902">
    <property type="component" value="Chromosome"/>
</dbReference>
<evidence type="ECO:0000256" key="6">
    <source>
        <dbReference type="ARBA" id="ARBA00022519"/>
    </source>
</evidence>
<feature type="binding site" description="covalent" evidence="15">
    <location>
        <position position="85"/>
    </location>
    <ligand>
        <name>heme</name>
        <dbReference type="ChEBI" id="CHEBI:30413"/>
        <label>2</label>
    </ligand>
</feature>
<evidence type="ECO:0000313" key="21">
    <source>
        <dbReference type="Proteomes" id="UP000036902"/>
    </source>
</evidence>
<feature type="region of interest" description="Disordered" evidence="17">
    <location>
        <begin position="387"/>
        <end position="407"/>
    </location>
</feature>
<evidence type="ECO:0000256" key="4">
    <source>
        <dbReference type="ARBA" id="ARBA00022448"/>
    </source>
</evidence>
<keyword evidence="10 14" id="KW-0249">Electron transport</keyword>
<reference evidence="21" key="1">
    <citation type="submission" date="2016-03" db="EMBL/GenBank/DDBJ databases">
        <authorList>
            <person name="Ma C."/>
            <person name="Zhou S."/>
            <person name="Yang G."/>
        </authorList>
    </citation>
    <scope>NUCLEOTIDE SEQUENCE [LARGE SCALE GENOMIC DNA]</scope>
    <source>
        <strain evidence="21">SgZ-1</strain>
    </source>
</reference>
<comment type="subcellular location">
    <subcellularLocation>
        <location evidence="1">Cell inner membrane</location>
        <topology evidence="1">Single-pass type II membrane protein</topology>
    </subcellularLocation>
</comment>
<comment type="PTM">
    <text evidence="15">Binds 5 heme groups per subunit.</text>
</comment>
<feature type="binding site" description="covalent" evidence="15">
    <location>
        <position position="52"/>
    </location>
    <ligand>
        <name>heme</name>
        <dbReference type="ChEBI" id="CHEBI:30413"/>
        <label>1</label>
    </ligand>
</feature>
<feature type="domain" description="NapC/NirT cytochrome c N-terminal" evidence="19">
    <location>
        <begin position="15"/>
        <end position="188"/>
    </location>
</feature>
<dbReference type="GO" id="GO:0005886">
    <property type="term" value="C:plasma membrane"/>
    <property type="evidence" value="ECO:0007669"/>
    <property type="project" value="UniProtKB-SubCell"/>
</dbReference>
<dbReference type="PANTHER" id="PTHR30333">
    <property type="entry name" value="CYTOCHROME C-TYPE PROTEIN"/>
    <property type="match status" value="1"/>
</dbReference>
<feature type="binding site" description="axial binding residue" evidence="16">
    <location>
        <position position="344"/>
    </location>
    <ligand>
        <name>heme</name>
        <dbReference type="ChEBI" id="CHEBI:30413"/>
        <label>5</label>
    </ligand>
    <ligandPart>
        <name>Fe</name>
        <dbReference type="ChEBI" id="CHEBI:18248"/>
    </ligandPart>
</feature>
<dbReference type="InterPro" id="IPR009154">
    <property type="entry name" value="Membr-bd_4haem_cyt_TorC"/>
</dbReference>
<dbReference type="NCBIfam" id="TIGR02162">
    <property type="entry name" value="torC"/>
    <property type="match status" value="1"/>
</dbReference>
<keyword evidence="21" id="KW-1185">Reference proteome</keyword>
<dbReference type="GO" id="GO:0005506">
    <property type="term" value="F:iron ion binding"/>
    <property type="evidence" value="ECO:0007669"/>
    <property type="project" value="UniProtKB-UniRule"/>
</dbReference>
<feature type="transmembrane region" description="Helical" evidence="18">
    <location>
        <begin position="21"/>
        <end position="39"/>
    </location>
</feature>
<dbReference type="PANTHER" id="PTHR30333:SF1">
    <property type="entry name" value="CYTOCHROME C-TYPE PROTEIN NAPC"/>
    <property type="match status" value="1"/>
</dbReference>
<feature type="binding site" description="covalent" evidence="15">
    <location>
        <position position="82"/>
    </location>
    <ligand>
        <name>heme</name>
        <dbReference type="ChEBI" id="CHEBI:30413"/>
        <label>2</label>
    </ligand>
</feature>
<keyword evidence="12 14" id="KW-0408">Iron</keyword>
<evidence type="ECO:0000256" key="11">
    <source>
        <dbReference type="ARBA" id="ARBA00022989"/>
    </source>
</evidence>
<accession>A0A127K3D2</accession>
<dbReference type="KEGG" id="thu:AC731_005700"/>
<evidence type="ECO:0000256" key="16">
    <source>
        <dbReference type="PIRSR" id="PIRSR000014-2"/>
    </source>
</evidence>
<sequence>MRNLLRSLRDLFLKPSVRIGLGVLVTGGFIAGVLAWQGFNTAMEATNKEEFCISCHTMHDNLLPELQKTVHWNNRTGVRARCPDCHVPHNFTDKVARKMQASREVWGHLVGTIGTREKFKEHRIVLAQREWARFSANGSKECRACHDYKDMDFDKMRPASQVAMRKAAERNQSCVDCHKGIAHQLPEMKGARNPAFDTLVSSAAGQSVDTGKDYFLVVPQDLYADEGMTKRIGSIEVATQVKVLETKGDAQRVELALWRKNKGYARVWYSHFGLNITSAILDKDVAQDEGFVKVLDTKEDPMTGLEWQQVTATAWMRKGSVLDSVEPVWSIARASYSSSCSVCHRQPDEAHFDANTWPGLFGGMVGFTSMDDDTARVVLKYLQTHSSDFSKSHGAGSPDSALQTARP</sequence>
<protein>
    <recommendedName>
        <fullName evidence="14">Cytochrome c-type protein</fullName>
    </recommendedName>
</protein>
<name>A0A127K3D2_9RHOO</name>
<evidence type="ECO:0000256" key="15">
    <source>
        <dbReference type="PIRSR" id="PIRSR000014-1"/>
    </source>
</evidence>
<evidence type="ECO:0000256" key="8">
    <source>
        <dbReference type="ARBA" id="ARBA00022692"/>
    </source>
</evidence>
<keyword evidence="8 18" id="KW-0812">Transmembrane</keyword>
<evidence type="ECO:0000256" key="2">
    <source>
        <dbReference type="ARBA" id="ARBA00006417"/>
    </source>
</evidence>
<evidence type="ECO:0000256" key="14">
    <source>
        <dbReference type="PIRNR" id="PIRNR000014"/>
    </source>
</evidence>
<keyword evidence="5 14" id="KW-1003">Cell membrane</keyword>
<keyword evidence="11 18" id="KW-1133">Transmembrane helix</keyword>
<comment type="similarity">
    <text evidence="2 14">Belongs to the TorC/TorY family.</text>
</comment>
<keyword evidence="4 14" id="KW-0813">Transport</keyword>
<keyword evidence="6 14" id="KW-0997">Cell inner membrane</keyword>
<feature type="binding site" description="covalent" evidence="15">
    <location>
        <position position="343"/>
    </location>
    <ligand>
        <name>heme</name>
        <dbReference type="ChEBI" id="CHEBI:30413"/>
        <label>5</label>
    </ligand>
</feature>
<keyword evidence="13 14" id="KW-0472">Membrane</keyword>
<dbReference type="EMBL" id="CP014646">
    <property type="protein sequence ID" value="AMO36472.1"/>
    <property type="molecule type" value="Genomic_DNA"/>
</dbReference>
<feature type="binding site" description="covalent" evidence="15">
    <location>
        <position position="340"/>
    </location>
    <ligand>
        <name>heme</name>
        <dbReference type="ChEBI" id="CHEBI:30413"/>
        <label>5</label>
    </ligand>
</feature>
<evidence type="ECO:0000259" key="19">
    <source>
        <dbReference type="Pfam" id="PF03264"/>
    </source>
</evidence>
<comment type="similarity">
    <text evidence="3">Belongs to the NapC/NirT/NrfH family.</text>
</comment>
<dbReference type="GO" id="GO:0009061">
    <property type="term" value="P:anaerobic respiration"/>
    <property type="evidence" value="ECO:0007669"/>
    <property type="project" value="TreeGrafter"/>
</dbReference>
<keyword evidence="7 14" id="KW-0349">Heme</keyword>
<evidence type="ECO:0000256" key="5">
    <source>
        <dbReference type="ARBA" id="ARBA00022475"/>
    </source>
</evidence>
<evidence type="ECO:0000313" key="20">
    <source>
        <dbReference type="EMBL" id="AMO36472.1"/>
    </source>
</evidence>
<evidence type="ECO:0000256" key="10">
    <source>
        <dbReference type="ARBA" id="ARBA00022982"/>
    </source>
</evidence>
<evidence type="ECO:0000256" key="3">
    <source>
        <dbReference type="ARBA" id="ARBA00007395"/>
    </source>
</evidence>
<dbReference type="RefSeq" id="WP_048703928.1">
    <property type="nucleotide sequence ID" value="NZ_CP014646.1"/>
</dbReference>
<dbReference type="InterPro" id="IPR051174">
    <property type="entry name" value="Cytochrome_c-type_ET"/>
</dbReference>
<dbReference type="STRING" id="1134435.AC731_005700"/>
<feature type="binding site" description="covalent" evidence="15">
    <location>
        <position position="145"/>
    </location>
    <ligand>
        <name>heme</name>
        <dbReference type="ChEBI" id="CHEBI:30413"/>
        <label>3</label>
    </ligand>
</feature>
<feature type="binding site" description="axial binding residue" evidence="16">
    <location>
        <position position="86"/>
    </location>
    <ligand>
        <name>heme</name>
        <dbReference type="ChEBI" id="CHEBI:30413"/>
        <label>2</label>
    </ligand>
    <ligandPart>
        <name>Fe</name>
        <dbReference type="ChEBI" id="CHEBI:18248"/>
    </ligandPart>
</feature>
<dbReference type="SUPFAM" id="SSF48695">
    <property type="entry name" value="Multiheme cytochromes"/>
    <property type="match status" value="1"/>
</dbReference>
<dbReference type="InterPro" id="IPR036280">
    <property type="entry name" value="Multihaem_cyt_sf"/>
</dbReference>
<dbReference type="GO" id="GO:0009055">
    <property type="term" value="F:electron transfer activity"/>
    <property type="evidence" value="ECO:0007669"/>
    <property type="project" value="UniProtKB-UniRule"/>
</dbReference>
<feature type="binding site" description="covalent" evidence="15">
    <location>
        <position position="55"/>
    </location>
    <ligand>
        <name>heme</name>
        <dbReference type="ChEBI" id="CHEBI:30413"/>
        <label>1</label>
    </ligand>
</feature>
<organism evidence="20 21">
    <name type="scientific">Thauera humireducens</name>
    <dbReference type="NCBI Taxonomy" id="1134435"/>
    <lineage>
        <taxon>Bacteria</taxon>
        <taxon>Pseudomonadati</taxon>
        <taxon>Pseudomonadota</taxon>
        <taxon>Betaproteobacteria</taxon>
        <taxon>Rhodocyclales</taxon>
        <taxon>Zoogloeaceae</taxon>
        <taxon>Thauera</taxon>
    </lineage>
</organism>
<dbReference type="InterPro" id="IPR038266">
    <property type="entry name" value="NapC/NirT_cytc_sf"/>
</dbReference>